<keyword evidence="1" id="KW-0175">Coiled coil</keyword>
<sequence>MALIDSHRNNLSRKQSDLTKLLTDKAKEQKKISDTTIKINRASEAINRTKSTSTIQSKLREITRYEKDLANSYKKIADIETKIGKKNKEIQDAQTKVDKELASIDKKRKAEADKLRREQEQNLRNIGSTLQHHNNLHTETRYQIEELKNIPEKIVVLFLASNPIDQQQLRLDEEARAISEMIRKSKHRDSVKFETCWAVQPIDLLQAINEYKPSIIHFSGHGSDNDEIIFQTNYGRTKIVSKEAIVQTIMASSDGIRLVFFNTCYSKNQAEAVSEYVEATIGMNTSIGDEAARIFSSQFYSSIGFGLSVKKSFEQAIALLMLEDISEEETPELFIKEGINSEDLIIVKPKK</sequence>
<evidence type="ECO:0000313" key="3">
    <source>
        <dbReference type="Proteomes" id="UP000289238"/>
    </source>
</evidence>
<comment type="caution">
    <text evidence="2">The sequence shown here is derived from an EMBL/GenBank/DDBJ whole genome shotgun (WGS) entry which is preliminary data.</text>
</comment>
<dbReference type="OrthoDB" id="149072at2"/>
<evidence type="ECO:0000256" key="1">
    <source>
        <dbReference type="SAM" id="Coils"/>
    </source>
</evidence>
<feature type="coiled-coil region" evidence="1">
    <location>
        <begin position="62"/>
        <end position="96"/>
    </location>
</feature>
<gene>
    <name evidence="2" type="ORF">DSM00_2540</name>
</gene>
<protein>
    <recommendedName>
        <fullName evidence="4">CHAT domain-containing protein</fullName>
    </recommendedName>
</protein>
<evidence type="ECO:0008006" key="4">
    <source>
        <dbReference type="Google" id="ProtNLM"/>
    </source>
</evidence>
<dbReference type="RefSeq" id="WP_128758307.1">
    <property type="nucleotide sequence ID" value="NZ_QOVM01000006.1"/>
</dbReference>
<dbReference type="EMBL" id="QOVM01000006">
    <property type="protein sequence ID" value="RXG21026.1"/>
    <property type="molecule type" value="Genomic_DNA"/>
</dbReference>
<proteinExistence type="predicted"/>
<evidence type="ECO:0000313" key="2">
    <source>
        <dbReference type="EMBL" id="RXG21026.1"/>
    </source>
</evidence>
<dbReference type="AlphaFoldDB" id="A0A4Q0P4T8"/>
<reference evidence="2 3" key="1">
    <citation type="submission" date="2018-07" db="EMBL/GenBank/DDBJ databases">
        <title>Leeuwenhoekiella genomics.</title>
        <authorList>
            <person name="Tahon G."/>
            <person name="Willems A."/>
        </authorList>
    </citation>
    <scope>NUCLEOTIDE SEQUENCE [LARGE SCALE GENOMIC DNA]</scope>
    <source>
        <strain evidence="2 3">LMG 22550</strain>
    </source>
</reference>
<keyword evidence="3" id="KW-1185">Reference proteome</keyword>
<name>A0A4Q0P4T8_9FLAO</name>
<dbReference type="Proteomes" id="UP000289238">
    <property type="component" value="Unassembled WGS sequence"/>
</dbReference>
<accession>A0A4Q0P4T8</accession>
<organism evidence="2 3">
    <name type="scientific">Leeuwenhoekiella aequorea</name>
    <dbReference type="NCBI Taxonomy" id="283736"/>
    <lineage>
        <taxon>Bacteria</taxon>
        <taxon>Pseudomonadati</taxon>
        <taxon>Bacteroidota</taxon>
        <taxon>Flavobacteriia</taxon>
        <taxon>Flavobacteriales</taxon>
        <taxon>Flavobacteriaceae</taxon>
        <taxon>Leeuwenhoekiella</taxon>
    </lineage>
</organism>